<name>A0A516H269_9PROT</name>
<dbReference type="RefSeq" id="WP_144068852.1">
    <property type="nucleotide sequence ID" value="NZ_CP041636.1"/>
</dbReference>
<organism evidence="2 3">
    <name type="scientific">Ferrovibrio terrae</name>
    <dbReference type="NCBI Taxonomy" id="2594003"/>
    <lineage>
        <taxon>Bacteria</taxon>
        <taxon>Pseudomonadati</taxon>
        <taxon>Pseudomonadota</taxon>
        <taxon>Alphaproteobacteria</taxon>
        <taxon>Rhodospirillales</taxon>
        <taxon>Rhodospirillaceae</taxon>
        <taxon>Ferrovibrio</taxon>
    </lineage>
</organism>
<accession>A0A516H269</accession>
<dbReference type="Pfam" id="PF01872">
    <property type="entry name" value="RibD_C"/>
    <property type="match status" value="1"/>
</dbReference>
<evidence type="ECO:0000259" key="1">
    <source>
        <dbReference type="Pfam" id="PF01872"/>
    </source>
</evidence>
<dbReference type="SUPFAM" id="SSF53597">
    <property type="entry name" value="Dihydrofolate reductase-like"/>
    <property type="match status" value="1"/>
</dbReference>
<sequence length="172" mass="18859">MPLFRAYMAVSADGYIARTDGSVDWLHDYDPVDFGYNDFYAGLGHIVMGRASYEQARGFGPDWHYAGKPCTVVTSQALSDLPAGVRTHPADFAALAQDLRQTTQGDVWLFGGAQLWAGFLSAGAVDRFELYVIPTLLGQGMPLLPKSQDVRLALHESETLTRGVMKLVYNVV</sequence>
<evidence type="ECO:0000313" key="3">
    <source>
        <dbReference type="Proteomes" id="UP000317496"/>
    </source>
</evidence>
<feature type="domain" description="Bacterial bifunctional deaminase-reductase C-terminal" evidence="1">
    <location>
        <begin position="7"/>
        <end position="164"/>
    </location>
</feature>
<dbReference type="InterPro" id="IPR002734">
    <property type="entry name" value="RibDG_C"/>
</dbReference>
<dbReference type="GO" id="GO:0009231">
    <property type="term" value="P:riboflavin biosynthetic process"/>
    <property type="evidence" value="ECO:0007669"/>
    <property type="project" value="InterPro"/>
</dbReference>
<proteinExistence type="predicted"/>
<dbReference type="Proteomes" id="UP000317496">
    <property type="component" value="Chromosome"/>
</dbReference>
<evidence type="ECO:0000313" key="2">
    <source>
        <dbReference type="EMBL" id="QDO97871.1"/>
    </source>
</evidence>
<dbReference type="InterPro" id="IPR024072">
    <property type="entry name" value="DHFR-like_dom_sf"/>
</dbReference>
<gene>
    <name evidence="2" type="ORF">FNB15_11600</name>
</gene>
<dbReference type="PANTHER" id="PTHR38011:SF11">
    <property type="entry name" value="2,5-DIAMINO-6-RIBOSYLAMINO-4(3H)-PYRIMIDINONE 5'-PHOSPHATE REDUCTASE"/>
    <property type="match status" value="1"/>
</dbReference>
<reference evidence="2 3" key="1">
    <citation type="submission" date="2019-07" db="EMBL/GenBank/DDBJ databases">
        <title>Genome sequencing for Ferrovibrio sp. K5.</title>
        <authorList>
            <person name="Park S.-J."/>
        </authorList>
    </citation>
    <scope>NUCLEOTIDE SEQUENCE [LARGE SCALE GENOMIC DNA]</scope>
    <source>
        <strain evidence="2 3">K5</strain>
    </source>
</reference>
<dbReference type="PANTHER" id="PTHR38011">
    <property type="entry name" value="DIHYDROFOLATE REDUCTASE FAMILY PROTEIN (AFU_ORTHOLOGUE AFUA_8G06820)"/>
    <property type="match status" value="1"/>
</dbReference>
<dbReference type="KEGG" id="fer:FNB15_11600"/>
<protein>
    <submittedName>
        <fullName evidence="2">Dihydrofolate reductase</fullName>
    </submittedName>
</protein>
<dbReference type="GO" id="GO:0008703">
    <property type="term" value="F:5-amino-6-(5-phosphoribosylamino)uracil reductase activity"/>
    <property type="evidence" value="ECO:0007669"/>
    <property type="project" value="InterPro"/>
</dbReference>
<dbReference type="EMBL" id="CP041636">
    <property type="protein sequence ID" value="QDO97871.1"/>
    <property type="molecule type" value="Genomic_DNA"/>
</dbReference>
<dbReference type="AlphaFoldDB" id="A0A516H269"/>
<dbReference type="OrthoDB" id="9782335at2"/>
<dbReference type="Gene3D" id="3.40.430.10">
    <property type="entry name" value="Dihydrofolate Reductase, subunit A"/>
    <property type="match status" value="1"/>
</dbReference>
<dbReference type="InterPro" id="IPR050765">
    <property type="entry name" value="Riboflavin_Biosynth_HTPR"/>
</dbReference>
<keyword evidence="3" id="KW-1185">Reference proteome</keyword>